<dbReference type="PANTHER" id="PTHR43194:SF2">
    <property type="entry name" value="PEROXISOMAL MEMBRANE PROTEIN LPX1"/>
    <property type="match status" value="1"/>
</dbReference>
<dbReference type="OrthoDB" id="9791366at2"/>
<name>A0A1K2HUP3_9HYPH</name>
<reference evidence="2 3" key="1">
    <citation type="submission" date="2016-11" db="EMBL/GenBank/DDBJ databases">
        <authorList>
            <person name="Jaros S."/>
            <person name="Januszkiewicz K."/>
            <person name="Wedrychowicz H."/>
        </authorList>
    </citation>
    <scope>NUCLEOTIDE SEQUENCE [LARGE SCALE GENOMIC DNA]</scope>
    <source>
        <strain evidence="2 3">ATCC 23634</strain>
    </source>
</reference>
<evidence type="ECO:0000259" key="1">
    <source>
        <dbReference type="Pfam" id="PF00561"/>
    </source>
</evidence>
<dbReference type="InterPro" id="IPR050228">
    <property type="entry name" value="Carboxylesterase_BioH"/>
</dbReference>
<dbReference type="Gene3D" id="3.40.50.1820">
    <property type="entry name" value="alpha/beta hydrolase"/>
    <property type="match status" value="1"/>
</dbReference>
<gene>
    <name evidence="2" type="ORF">SAMN02983003_0419</name>
</gene>
<dbReference type="EMBL" id="FPKU01000001">
    <property type="protein sequence ID" value="SFZ81293.1"/>
    <property type="molecule type" value="Genomic_DNA"/>
</dbReference>
<organism evidence="2 3">
    <name type="scientific">Devosia enhydra</name>
    <dbReference type="NCBI Taxonomy" id="665118"/>
    <lineage>
        <taxon>Bacteria</taxon>
        <taxon>Pseudomonadati</taxon>
        <taxon>Pseudomonadota</taxon>
        <taxon>Alphaproteobacteria</taxon>
        <taxon>Hyphomicrobiales</taxon>
        <taxon>Devosiaceae</taxon>
        <taxon>Devosia</taxon>
    </lineage>
</organism>
<dbReference type="STRING" id="665118.SAMN02983003_0419"/>
<dbReference type="SUPFAM" id="SSF53474">
    <property type="entry name" value="alpha/beta-Hydrolases"/>
    <property type="match status" value="1"/>
</dbReference>
<proteinExistence type="predicted"/>
<keyword evidence="3" id="KW-1185">Reference proteome</keyword>
<dbReference type="RefSeq" id="WP_072338748.1">
    <property type="nucleotide sequence ID" value="NZ_FPKU01000001.1"/>
</dbReference>
<accession>A0A1K2HUP3</accession>
<dbReference type="PANTHER" id="PTHR43194">
    <property type="entry name" value="HYDROLASE ALPHA/BETA FOLD FAMILY"/>
    <property type="match status" value="1"/>
</dbReference>
<evidence type="ECO:0000313" key="2">
    <source>
        <dbReference type="EMBL" id="SFZ81293.1"/>
    </source>
</evidence>
<dbReference type="InterPro" id="IPR000073">
    <property type="entry name" value="AB_hydrolase_1"/>
</dbReference>
<dbReference type="AlphaFoldDB" id="A0A1K2HUP3"/>
<feature type="domain" description="AB hydrolase-1" evidence="1">
    <location>
        <begin position="49"/>
        <end position="152"/>
    </location>
</feature>
<sequence>MALAMLKARAVPPDLPAFAPLPVQRIAMLDPRQTMSVHVSGRLDGGQIPLVCISGFHRNMSDFTEFLGIFRRSAGPSSPIILIDLPGRGRSSDRRHFSEYTSPADARDLATALTALAIERALFLGQGHGGQVVMALAGARPTLVAGAILIDAGPVAAPRGLVRLRSNLRDLEGLRSEAGLRSMFRRMLGADYPGQPDPVLDRLAGRTHYLDKRRKVRALFDPALLKFLDQFEFDDVFEAQWPLFHGLDHAPLMLMRTQLTDLLHRDVFDEMLRRRPDAEGFVVEQQATPALLSHAPDVANILEFYSRIATA</sequence>
<evidence type="ECO:0000313" key="3">
    <source>
        <dbReference type="Proteomes" id="UP000183447"/>
    </source>
</evidence>
<dbReference type="Pfam" id="PF00561">
    <property type="entry name" value="Abhydrolase_1"/>
    <property type="match status" value="1"/>
</dbReference>
<dbReference type="InterPro" id="IPR029058">
    <property type="entry name" value="AB_hydrolase_fold"/>
</dbReference>
<dbReference type="Proteomes" id="UP000183447">
    <property type="component" value="Unassembled WGS sequence"/>
</dbReference>
<protein>
    <submittedName>
        <fullName evidence="2">Pimeloyl-ACP methyl ester carboxylesterase</fullName>
    </submittedName>
</protein>